<accession>A0A0D8FRD3</accession>
<dbReference type="Gene3D" id="1.10.260.40">
    <property type="entry name" value="lambda repressor-like DNA-binding domains"/>
    <property type="match status" value="1"/>
</dbReference>
<sequence>MSAPGSFVHQYSLNEVFASRLRLAIFSERNLSKRNSSLPVTLLTTAKPKDSMLTGFGSASRSGGLVDLGHRATIEDVAARAGVGVGTVSRVLNQQKHVSRVMREKVEVAIAELNYRPSRLARALSKGGSDIVSIVAPYITRPSVVARIDSCLAGLNRVGIVASLFGVFNRAQFDQVIDTLSDRHSTMALVVVSIPVTDAQARGLRSANVNLVGLDIDVAGSDSVFVDNIHGGEIVGTHLLSRGYHQIGFIGDADSGKFQFTSTDARLCGLRSALRQGGSSLEIGHIKLCEHGTSQAKECAMELLTSNRPPDAIFASSDTGALGVLSAANELGVRVPEDLGVVGFDNLEMAAVVGLSSVLQPLSLSGEIVAERLIRQLTQSDAHPVHTMLDLELVERTSTSRVPNLVRQLQPTT</sequence>
<dbReference type="InterPro" id="IPR046335">
    <property type="entry name" value="LacI/GalR-like_sensor"/>
</dbReference>
<evidence type="ECO:0000256" key="2">
    <source>
        <dbReference type="ARBA" id="ARBA00023125"/>
    </source>
</evidence>
<dbReference type="PROSITE" id="PS50932">
    <property type="entry name" value="HTH_LACI_2"/>
    <property type="match status" value="1"/>
</dbReference>
<keyword evidence="3" id="KW-0804">Transcription</keyword>
<dbReference type="Pfam" id="PF00356">
    <property type="entry name" value="LacI"/>
    <property type="match status" value="1"/>
</dbReference>
<gene>
    <name evidence="5" type="primary">lacI</name>
    <name evidence="5" type="ORF">FEAC_27230</name>
</gene>
<dbReference type="GO" id="GO:0003700">
    <property type="term" value="F:DNA-binding transcription factor activity"/>
    <property type="evidence" value="ECO:0007669"/>
    <property type="project" value="TreeGrafter"/>
</dbReference>
<evidence type="ECO:0000313" key="5">
    <source>
        <dbReference type="EMBL" id="KJE75529.1"/>
    </source>
</evidence>
<dbReference type="SUPFAM" id="SSF53822">
    <property type="entry name" value="Periplasmic binding protein-like I"/>
    <property type="match status" value="1"/>
</dbReference>
<proteinExistence type="predicted"/>
<dbReference type="STRING" id="1121877.FEAC_27230"/>
<dbReference type="Pfam" id="PF13377">
    <property type="entry name" value="Peripla_BP_3"/>
    <property type="match status" value="1"/>
</dbReference>
<evidence type="ECO:0000256" key="3">
    <source>
        <dbReference type="ARBA" id="ARBA00023163"/>
    </source>
</evidence>
<dbReference type="CDD" id="cd06267">
    <property type="entry name" value="PBP1_LacI_sugar_binding-like"/>
    <property type="match status" value="1"/>
</dbReference>
<dbReference type="SMART" id="SM00354">
    <property type="entry name" value="HTH_LACI"/>
    <property type="match status" value="1"/>
</dbReference>
<reference evidence="5 6" key="1">
    <citation type="submission" date="2015-01" db="EMBL/GenBank/DDBJ databases">
        <title>Draft genome of the acidophilic iron oxidizer Ferrimicrobium acidiphilum strain T23.</title>
        <authorList>
            <person name="Poehlein A."/>
            <person name="Eisen S."/>
            <person name="Schloemann M."/>
            <person name="Johnson B.D."/>
            <person name="Daniel R."/>
            <person name="Muehling M."/>
        </authorList>
    </citation>
    <scope>NUCLEOTIDE SEQUENCE [LARGE SCALE GENOMIC DNA]</scope>
    <source>
        <strain evidence="5 6">T23</strain>
    </source>
</reference>
<dbReference type="SUPFAM" id="SSF47413">
    <property type="entry name" value="lambda repressor-like DNA-binding domains"/>
    <property type="match status" value="1"/>
</dbReference>
<name>A0A0D8FRD3_9ACTN</name>
<keyword evidence="6" id="KW-1185">Reference proteome</keyword>
<dbReference type="eggNOG" id="COG1609">
    <property type="taxonomic scope" value="Bacteria"/>
</dbReference>
<dbReference type="Gene3D" id="3.40.50.2300">
    <property type="match status" value="2"/>
</dbReference>
<feature type="domain" description="HTH lacI-type" evidence="4">
    <location>
        <begin position="72"/>
        <end position="126"/>
    </location>
</feature>
<keyword evidence="1" id="KW-0805">Transcription regulation</keyword>
<dbReference type="PANTHER" id="PTHR30146:SF153">
    <property type="entry name" value="LACTOSE OPERON REPRESSOR"/>
    <property type="match status" value="1"/>
</dbReference>
<dbReference type="GO" id="GO:0000976">
    <property type="term" value="F:transcription cis-regulatory region binding"/>
    <property type="evidence" value="ECO:0007669"/>
    <property type="project" value="TreeGrafter"/>
</dbReference>
<dbReference type="AlphaFoldDB" id="A0A0D8FRD3"/>
<evidence type="ECO:0000313" key="6">
    <source>
        <dbReference type="Proteomes" id="UP000032336"/>
    </source>
</evidence>
<organism evidence="5 6">
    <name type="scientific">Ferrimicrobium acidiphilum DSM 19497</name>
    <dbReference type="NCBI Taxonomy" id="1121877"/>
    <lineage>
        <taxon>Bacteria</taxon>
        <taxon>Bacillati</taxon>
        <taxon>Actinomycetota</taxon>
        <taxon>Acidimicrobiia</taxon>
        <taxon>Acidimicrobiales</taxon>
        <taxon>Acidimicrobiaceae</taxon>
        <taxon>Ferrimicrobium</taxon>
    </lineage>
</organism>
<dbReference type="PROSITE" id="PS00356">
    <property type="entry name" value="HTH_LACI_1"/>
    <property type="match status" value="1"/>
</dbReference>
<dbReference type="PANTHER" id="PTHR30146">
    <property type="entry name" value="LACI-RELATED TRANSCRIPTIONAL REPRESSOR"/>
    <property type="match status" value="1"/>
</dbReference>
<dbReference type="InterPro" id="IPR010982">
    <property type="entry name" value="Lambda_DNA-bd_dom_sf"/>
</dbReference>
<dbReference type="Proteomes" id="UP000032336">
    <property type="component" value="Unassembled WGS sequence"/>
</dbReference>
<dbReference type="CDD" id="cd01392">
    <property type="entry name" value="HTH_LacI"/>
    <property type="match status" value="1"/>
</dbReference>
<dbReference type="PRINTS" id="PR00036">
    <property type="entry name" value="HTHLACI"/>
</dbReference>
<evidence type="ECO:0000259" key="4">
    <source>
        <dbReference type="PROSITE" id="PS50932"/>
    </source>
</evidence>
<dbReference type="EMBL" id="JXUW01000037">
    <property type="protein sequence ID" value="KJE75529.1"/>
    <property type="molecule type" value="Genomic_DNA"/>
</dbReference>
<comment type="caution">
    <text evidence="5">The sequence shown here is derived from an EMBL/GenBank/DDBJ whole genome shotgun (WGS) entry which is preliminary data.</text>
</comment>
<keyword evidence="2" id="KW-0238">DNA-binding</keyword>
<protein>
    <submittedName>
        <fullName evidence="5">Lactose operon repressor</fullName>
    </submittedName>
</protein>
<dbReference type="InterPro" id="IPR000843">
    <property type="entry name" value="HTH_LacI"/>
</dbReference>
<evidence type="ECO:0000256" key="1">
    <source>
        <dbReference type="ARBA" id="ARBA00023015"/>
    </source>
</evidence>
<dbReference type="InterPro" id="IPR028082">
    <property type="entry name" value="Peripla_BP_I"/>
</dbReference>